<dbReference type="EMBL" id="QLMJ01000029">
    <property type="protein sequence ID" value="RAK26060.1"/>
    <property type="molecule type" value="Genomic_DNA"/>
</dbReference>
<dbReference type="Pfam" id="PF00535">
    <property type="entry name" value="Glycos_transf_2"/>
    <property type="match status" value="1"/>
</dbReference>
<dbReference type="AlphaFoldDB" id="A0A327YXL2"/>
<evidence type="ECO:0000259" key="5">
    <source>
        <dbReference type="Pfam" id="PF00535"/>
    </source>
</evidence>
<name>A0A327YXL2_9ACTN</name>
<keyword evidence="3" id="KW-0328">Glycosyltransferase</keyword>
<dbReference type="GO" id="GO:0016757">
    <property type="term" value="F:glycosyltransferase activity"/>
    <property type="evidence" value="ECO:0007669"/>
    <property type="project" value="UniProtKB-KW"/>
</dbReference>
<dbReference type="PANTHER" id="PTHR43179">
    <property type="entry name" value="RHAMNOSYLTRANSFERASE WBBL"/>
    <property type="match status" value="1"/>
</dbReference>
<reference evidence="6 7" key="1">
    <citation type="submission" date="2018-06" db="EMBL/GenBank/DDBJ databases">
        <title>Genomic Encyclopedia of Type Strains, Phase III (KMG-III): the genomes of soil and plant-associated and newly described type strains.</title>
        <authorList>
            <person name="Whitman W."/>
        </authorList>
    </citation>
    <scope>NUCLEOTIDE SEQUENCE [LARGE SCALE GENOMIC DNA]</scope>
    <source>
        <strain evidence="6 7">CGMCC 4.7090</strain>
    </source>
</reference>
<feature type="domain" description="Glycosyltransferase 2-like" evidence="5">
    <location>
        <begin position="81"/>
        <end position="197"/>
    </location>
</feature>
<evidence type="ECO:0000256" key="3">
    <source>
        <dbReference type="ARBA" id="ARBA00022676"/>
    </source>
</evidence>
<protein>
    <submittedName>
        <fullName evidence="6">Glycosyl transferase family 2</fullName>
    </submittedName>
</protein>
<keyword evidence="4 6" id="KW-0808">Transferase</keyword>
<evidence type="ECO:0000313" key="6">
    <source>
        <dbReference type="EMBL" id="RAK26060.1"/>
    </source>
</evidence>
<proteinExistence type="inferred from homology"/>
<gene>
    <name evidence="6" type="ORF">B0I29_12996</name>
</gene>
<comment type="similarity">
    <text evidence="2">Belongs to the glycosyltransferase 2 family.</text>
</comment>
<comment type="caution">
    <text evidence="6">The sequence shown here is derived from an EMBL/GenBank/DDBJ whole genome shotgun (WGS) entry which is preliminary data.</text>
</comment>
<dbReference type="InterPro" id="IPR029044">
    <property type="entry name" value="Nucleotide-diphossugar_trans"/>
</dbReference>
<dbReference type="OrthoDB" id="3180470at2"/>
<dbReference type="Gene3D" id="3.90.550.10">
    <property type="entry name" value="Spore Coat Polysaccharide Biosynthesis Protein SpsA, Chain A"/>
    <property type="match status" value="1"/>
</dbReference>
<accession>A0A327YXL2</accession>
<sequence>MATLVGDVRLEDPVAVGPSPGHDSARLLVWSGDTPLGEIRLPLPVTGLTGADLVAAVRAQLGARPSVSSPGGAPVTRTLISVVVASHERTASLLRCLDSLQRLRHQPSEVIVVDSAPASDRTAQALADRVGGVPLRYLRTDRPGVAHAHNLALARVRTDIVAFTDDDVIVHPNWTAALGGAFTDDDIVCATGLILPAELDTPAQQLIEDLGGYARGFERRRLSTAAPPPDPLFPFTVGRLGSGANMAFRTDWLRGRGGFDAAIGTGTPARGGDDLAAFADVLLDGRVLVYEPGAVVRHVHRRELGELRKIIHSYGYGLSAYLLSTIACRPQALPMMLRRGAGAVRYLAAPASPRNRGKGPGLTLLELAGVLAGPWGYLRSRWRYRDG</sequence>
<dbReference type="Proteomes" id="UP000249341">
    <property type="component" value="Unassembled WGS sequence"/>
</dbReference>
<evidence type="ECO:0000256" key="4">
    <source>
        <dbReference type="ARBA" id="ARBA00022679"/>
    </source>
</evidence>
<dbReference type="RefSeq" id="WP_111654894.1">
    <property type="nucleotide sequence ID" value="NZ_JACHWI010000002.1"/>
</dbReference>
<evidence type="ECO:0000256" key="1">
    <source>
        <dbReference type="ARBA" id="ARBA00004776"/>
    </source>
</evidence>
<evidence type="ECO:0000256" key="2">
    <source>
        <dbReference type="ARBA" id="ARBA00006739"/>
    </source>
</evidence>
<comment type="pathway">
    <text evidence="1">Cell wall biogenesis; cell wall polysaccharide biosynthesis.</text>
</comment>
<evidence type="ECO:0000313" key="7">
    <source>
        <dbReference type="Proteomes" id="UP000249341"/>
    </source>
</evidence>
<dbReference type="PANTHER" id="PTHR43179:SF12">
    <property type="entry name" value="GALACTOFURANOSYLTRANSFERASE GLFT2"/>
    <property type="match status" value="1"/>
</dbReference>
<keyword evidence="7" id="KW-1185">Reference proteome</keyword>
<organism evidence="6 7">
    <name type="scientific">Actinoplanes lutulentus</name>
    <dbReference type="NCBI Taxonomy" id="1287878"/>
    <lineage>
        <taxon>Bacteria</taxon>
        <taxon>Bacillati</taxon>
        <taxon>Actinomycetota</taxon>
        <taxon>Actinomycetes</taxon>
        <taxon>Micromonosporales</taxon>
        <taxon>Micromonosporaceae</taxon>
        <taxon>Actinoplanes</taxon>
    </lineage>
</organism>
<dbReference type="SUPFAM" id="SSF53448">
    <property type="entry name" value="Nucleotide-diphospho-sugar transferases"/>
    <property type="match status" value="1"/>
</dbReference>
<dbReference type="InterPro" id="IPR001173">
    <property type="entry name" value="Glyco_trans_2-like"/>
</dbReference>